<accession>A0A840XYT1</accession>
<dbReference type="EMBL" id="JACIJE010000017">
    <property type="protein sequence ID" value="MBB5691769.1"/>
    <property type="molecule type" value="Genomic_DNA"/>
</dbReference>
<reference evidence="1 2" key="1">
    <citation type="submission" date="2020-08" db="EMBL/GenBank/DDBJ databases">
        <title>Genomic Encyclopedia of Type Strains, Phase IV (KMG-IV): sequencing the most valuable type-strain genomes for metagenomic binning, comparative biology and taxonomic classification.</title>
        <authorList>
            <person name="Goeker M."/>
        </authorList>
    </citation>
    <scope>NUCLEOTIDE SEQUENCE [LARGE SCALE GENOMIC DNA]</scope>
    <source>
        <strain evidence="1 2">DSM 25895</strain>
    </source>
</reference>
<sequence>MKLLLGGVNGDYLRDIVEAAAPHTERVDAAVAYATDGALLFEWCWEHRIPLRFWGRFDDGVPVAVPILKTFLDRRSPAFACRLVRNLHAKAIWWRGYGAYVGSANLTQSAWWNNLEAGFFFTEDELADTGQGAELDRLFSEVHRHSAPLTDELFRAIEARGRVLQRRRVEDKAESQAFEANPHVPRWGGLGLVSKRSAASARAAAFIKEWNSTLQIIRNLATKVAKEANRPVWVHADAPPGAQADQFLHAHYYQRTFEGRQARYEHHFLTNRHDPEAAERDALQWWRQLKEPPTSEATTLNDWAPFVRSMLAPDRVARLTENELAEVLLRVHAVRDHARRVANRVLGLPDTRQYTIEEKTRALAAYVYRTRTAGELSVLQVLEYVLYGGPSDKLVERLWDAVTEPRFKLDHMGISAFGEIVGWALPDEFPPRNGRTSKALRSLGYDVEVHA</sequence>
<comment type="caution">
    <text evidence="1">The sequence shown here is derived from an EMBL/GenBank/DDBJ whole genome shotgun (WGS) entry which is preliminary data.</text>
</comment>
<name>A0A840XYT1_9PROT</name>
<dbReference type="AlphaFoldDB" id="A0A840XYT1"/>
<evidence type="ECO:0000313" key="1">
    <source>
        <dbReference type="EMBL" id="MBB5691769.1"/>
    </source>
</evidence>
<organism evidence="1 2">
    <name type="scientific">Neoroseomonas alkaliterrae</name>
    <dbReference type="NCBI Taxonomy" id="1452450"/>
    <lineage>
        <taxon>Bacteria</taxon>
        <taxon>Pseudomonadati</taxon>
        <taxon>Pseudomonadota</taxon>
        <taxon>Alphaproteobacteria</taxon>
        <taxon>Acetobacterales</taxon>
        <taxon>Acetobacteraceae</taxon>
        <taxon>Neoroseomonas</taxon>
    </lineage>
</organism>
<dbReference type="CDD" id="cd09117">
    <property type="entry name" value="PLDc_Bfil_DEXD_like"/>
    <property type="match status" value="1"/>
</dbReference>
<dbReference type="RefSeq" id="WP_184487160.1">
    <property type="nucleotide sequence ID" value="NZ_JAAEDJ010000041.1"/>
</dbReference>
<gene>
    <name evidence="1" type="ORF">FHS88_003930</name>
</gene>
<keyword evidence="2" id="KW-1185">Reference proteome</keyword>
<dbReference type="SUPFAM" id="SSF56024">
    <property type="entry name" value="Phospholipase D/nuclease"/>
    <property type="match status" value="1"/>
</dbReference>
<protein>
    <recommendedName>
        <fullName evidence="3">Phospholipase</fullName>
    </recommendedName>
</protein>
<evidence type="ECO:0000313" key="2">
    <source>
        <dbReference type="Proteomes" id="UP000562254"/>
    </source>
</evidence>
<evidence type="ECO:0008006" key="3">
    <source>
        <dbReference type="Google" id="ProtNLM"/>
    </source>
</evidence>
<proteinExistence type="predicted"/>
<dbReference type="Proteomes" id="UP000562254">
    <property type="component" value="Unassembled WGS sequence"/>
</dbReference>
<dbReference type="Gene3D" id="3.30.870.10">
    <property type="entry name" value="Endonuclease Chain A"/>
    <property type="match status" value="1"/>
</dbReference>